<dbReference type="PANTHER" id="PTHR46211:SF1">
    <property type="entry name" value="GLYCEROPHOSPHODIESTER PHOSPHODIESTERASE, CYTOPLASMIC"/>
    <property type="match status" value="1"/>
</dbReference>
<dbReference type="Gene3D" id="3.20.20.190">
    <property type="entry name" value="Phosphatidylinositol (PI) phosphodiesterase"/>
    <property type="match status" value="1"/>
</dbReference>
<feature type="domain" description="GP-PDE" evidence="1">
    <location>
        <begin position="37"/>
        <end position="278"/>
    </location>
</feature>
<gene>
    <name evidence="2" type="ORF">NQ502_15560</name>
</gene>
<dbReference type="SUPFAM" id="SSF51695">
    <property type="entry name" value="PLC-like phosphodiesterases"/>
    <property type="match status" value="1"/>
</dbReference>
<dbReference type="Proteomes" id="UP001060164">
    <property type="component" value="Chromosome"/>
</dbReference>
<dbReference type="InterPro" id="IPR030395">
    <property type="entry name" value="GP_PDE_dom"/>
</dbReference>
<keyword evidence="3" id="KW-1185">Reference proteome</keyword>
<sequence length="278" mass="31862">MFLSLFLLLLVLSVLVLLLLALMPRTAMQQQCSDFCGLMFAHRGLWSGEEIPENSIAAFQRAVNRGFAIELDVQLTKDNEAVIFHDNSLRRMCGTDGRISDLTREQLRALRLNGSAEAIPSLSEVLTLVSGRVPLLIELKSHHTDTKICSVVTDLLQNYSGKYCIESFSPFVLHWYKKNRPDVVRGQLSCRFDPVEDPPRPLLFLSEHLMFNWYGRPDFIAYEYDRGSRLLVLKFLRKCFGTPAFAWTIHSESALMKSRKYFDSVIFDRFTPDCPTKN</sequence>
<dbReference type="PROSITE" id="PS51704">
    <property type="entry name" value="GP_PDE"/>
    <property type="match status" value="1"/>
</dbReference>
<dbReference type="EMBL" id="CP102290">
    <property type="protein sequence ID" value="UWP58771.1"/>
    <property type="molecule type" value="Genomic_DNA"/>
</dbReference>
<accession>A0ABY5VF05</accession>
<dbReference type="Pfam" id="PF03009">
    <property type="entry name" value="GDPD"/>
    <property type="match status" value="1"/>
</dbReference>
<name>A0ABY5VF05_9FIRM</name>
<dbReference type="InterPro" id="IPR017946">
    <property type="entry name" value="PLC-like_Pdiesterase_TIM-brl"/>
</dbReference>
<evidence type="ECO:0000313" key="2">
    <source>
        <dbReference type="EMBL" id="UWP58771.1"/>
    </source>
</evidence>
<protein>
    <submittedName>
        <fullName evidence="2">Glycerophosphodiester phosphodiesterase</fullName>
    </submittedName>
</protein>
<dbReference type="PANTHER" id="PTHR46211">
    <property type="entry name" value="GLYCEROPHOSPHORYL DIESTER PHOSPHODIESTERASE"/>
    <property type="match status" value="1"/>
</dbReference>
<proteinExistence type="predicted"/>
<evidence type="ECO:0000313" key="3">
    <source>
        <dbReference type="Proteomes" id="UP001060164"/>
    </source>
</evidence>
<evidence type="ECO:0000259" key="1">
    <source>
        <dbReference type="PROSITE" id="PS51704"/>
    </source>
</evidence>
<dbReference type="RefSeq" id="WP_044982942.1">
    <property type="nucleotide sequence ID" value="NZ_CABLBR010000001.1"/>
</dbReference>
<reference evidence="2" key="1">
    <citation type="journal article" date="2022" name="Cell">
        <title>Design, construction, and in vivo augmentation of a complex gut microbiome.</title>
        <authorList>
            <person name="Cheng A.G."/>
            <person name="Ho P.Y."/>
            <person name="Aranda-Diaz A."/>
            <person name="Jain S."/>
            <person name="Yu F.B."/>
            <person name="Meng X."/>
            <person name="Wang M."/>
            <person name="Iakiviak M."/>
            <person name="Nagashima K."/>
            <person name="Zhao A."/>
            <person name="Murugkar P."/>
            <person name="Patil A."/>
            <person name="Atabakhsh K."/>
            <person name="Weakley A."/>
            <person name="Yan J."/>
            <person name="Brumbaugh A.R."/>
            <person name="Higginbottom S."/>
            <person name="Dimas A."/>
            <person name="Shiver A.L."/>
            <person name="Deutschbauer A."/>
            <person name="Neff N."/>
            <person name="Sonnenburg J.L."/>
            <person name="Huang K.C."/>
            <person name="Fischbach M.A."/>
        </authorList>
    </citation>
    <scope>NUCLEOTIDE SEQUENCE</scope>
    <source>
        <strain evidence="2">DSM 19829</strain>
    </source>
</reference>
<organism evidence="2 3">
    <name type="scientific">Ruminococcus gauvreauii</name>
    <dbReference type="NCBI Taxonomy" id="438033"/>
    <lineage>
        <taxon>Bacteria</taxon>
        <taxon>Bacillati</taxon>
        <taxon>Bacillota</taxon>
        <taxon>Clostridia</taxon>
        <taxon>Eubacteriales</taxon>
        <taxon>Oscillospiraceae</taxon>
        <taxon>Ruminococcus</taxon>
    </lineage>
</organism>